<dbReference type="EMBL" id="UINC01007495">
    <property type="protein sequence ID" value="SVA33644.1"/>
    <property type="molecule type" value="Genomic_DNA"/>
</dbReference>
<evidence type="ECO:0008006" key="2">
    <source>
        <dbReference type="Google" id="ProtNLM"/>
    </source>
</evidence>
<sequence>VVLQQKPEWAKGGFNYYVQGIEKKLAKKPNDPELLQKGCEAWTKYTYGFIMEEADRLIMEDYNGGKQLYGQAHLNFSKAVEYGNQSLTLKTDQYENWISGKSDKQVKFEEEDIPNLFWTAAAYGGAIKSSRGNPEWVILLPRVGYLLEAALAIDPDWNKGALYSAMISYTISRHDAPVNKEEIARDYFEKAVKSSNGLDLGPYVTMAESVSISTQNRNEFTNLLYKALNIDTKADDDLRLTNHINRNRAQWLLDNIDEFFY</sequence>
<dbReference type="Gene3D" id="1.25.40.920">
    <property type="entry name" value="TRAP transporter T-component"/>
    <property type="match status" value="1"/>
</dbReference>
<protein>
    <recommendedName>
        <fullName evidence="2">DUF4034 domain-containing protein</fullName>
    </recommendedName>
</protein>
<evidence type="ECO:0000313" key="1">
    <source>
        <dbReference type="EMBL" id="SVA33644.1"/>
    </source>
</evidence>
<reference evidence="1" key="1">
    <citation type="submission" date="2018-05" db="EMBL/GenBank/DDBJ databases">
        <authorList>
            <person name="Lanie J.A."/>
            <person name="Ng W.-L."/>
            <person name="Kazmierczak K.M."/>
            <person name="Andrzejewski T.M."/>
            <person name="Davidsen T.M."/>
            <person name="Wayne K.J."/>
            <person name="Tettelin H."/>
            <person name="Glass J.I."/>
            <person name="Rusch D."/>
            <person name="Podicherti R."/>
            <person name="Tsui H.-C.T."/>
            <person name="Winkler M.E."/>
        </authorList>
    </citation>
    <scope>NUCLEOTIDE SEQUENCE</scope>
</reference>
<name>A0A381V0B1_9ZZZZ</name>
<dbReference type="InterPro" id="IPR038537">
    <property type="entry name" value="TatT_sf"/>
</dbReference>
<accession>A0A381V0B1</accession>
<gene>
    <name evidence="1" type="ORF">METZ01_LOCUS86498</name>
</gene>
<proteinExistence type="predicted"/>
<dbReference type="Pfam" id="PF16811">
    <property type="entry name" value="TAtT"/>
    <property type="match status" value="1"/>
</dbReference>
<dbReference type="InterPro" id="IPR031823">
    <property type="entry name" value="TatT"/>
</dbReference>
<feature type="non-terminal residue" evidence="1">
    <location>
        <position position="1"/>
    </location>
</feature>
<organism evidence="1">
    <name type="scientific">marine metagenome</name>
    <dbReference type="NCBI Taxonomy" id="408172"/>
    <lineage>
        <taxon>unclassified sequences</taxon>
        <taxon>metagenomes</taxon>
        <taxon>ecological metagenomes</taxon>
    </lineage>
</organism>
<dbReference type="AlphaFoldDB" id="A0A381V0B1"/>